<name>A0ABS7PAE5_9SPHN</name>
<evidence type="ECO:0000256" key="5">
    <source>
        <dbReference type="SAM" id="Coils"/>
    </source>
</evidence>
<feature type="domain" description="Rod shape-determining protein MreC beta-barrel core" evidence="8">
    <location>
        <begin position="138"/>
        <end position="270"/>
    </location>
</feature>
<evidence type="ECO:0000313" key="10">
    <source>
        <dbReference type="Proteomes" id="UP000759298"/>
    </source>
</evidence>
<evidence type="ECO:0000256" key="7">
    <source>
        <dbReference type="SAM" id="Phobius"/>
    </source>
</evidence>
<keyword evidence="7" id="KW-0472">Membrane</keyword>
<evidence type="ECO:0000259" key="8">
    <source>
        <dbReference type="Pfam" id="PF04085"/>
    </source>
</evidence>
<keyword evidence="7" id="KW-1133">Transmembrane helix</keyword>
<accession>A0ABS7PAE5</accession>
<evidence type="ECO:0000256" key="2">
    <source>
        <dbReference type="ARBA" id="ARBA00013855"/>
    </source>
</evidence>
<dbReference type="Gene3D" id="2.40.10.340">
    <property type="entry name" value="Rod shape-determining protein MreC, domain 1"/>
    <property type="match status" value="1"/>
</dbReference>
<protein>
    <recommendedName>
        <fullName evidence="2">Cell shape-determining protein MreC</fullName>
    </recommendedName>
    <alternativeName>
        <fullName evidence="4">Cell shape protein MreC</fullName>
    </alternativeName>
</protein>
<dbReference type="InterPro" id="IPR007221">
    <property type="entry name" value="MreC"/>
</dbReference>
<dbReference type="EMBL" id="JAHWXP010000001">
    <property type="protein sequence ID" value="MBY8336029.1"/>
    <property type="molecule type" value="Genomic_DNA"/>
</dbReference>
<comment type="caution">
    <text evidence="9">The sequence shown here is derived from an EMBL/GenBank/DDBJ whole genome shotgun (WGS) entry which is preliminary data.</text>
</comment>
<sequence>MALSGSKQRVSGHSKKAQYGVFTGYVVALLGIVLGIVLIVISIIQPASFSGLRGLFGDATQPVSTVNAGARSGGRGFIESVQGYLEAGQQNAELKKEVEIARIRLAEARAIEEENARLKALLGLNETDVKPVAVARLVGSSSSSTRRFAYLGAGRNDGVRPGMPVRSERGIVGRVLEAAGNSSRVMLITDTESVLPVRRAGDNTVAFAEGRGDGLINIRLINLGINPLKRGDVFVTSGAGGLYRPGIAVAIVTRLTDDGAVARIISNPAATDFVAVEPTWQPEALRGARTPIEEAIGSNRTVDAGSGDNPDAPATESGGVVTP</sequence>
<proteinExistence type="inferred from homology"/>
<keyword evidence="10" id="KW-1185">Reference proteome</keyword>
<evidence type="ECO:0000256" key="3">
    <source>
        <dbReference type="ARBA" id="ARBA00022960"/>
    </source>
</evidence>
<dbReference type="InterPro" id="IPR055342">
    <property type="entry name" value="MreC_beta-barrel_core"/>
</dbReference>
<feature type="transmembrane region" description="Helical" evidence="7">
    <location>
        <begin position="21"/>
        <end position="44"/>
    </location>
</feature>
<keyword evidence="3" id="KW-0133">Cell shape</keyword>
<dbReference type="Pfam" id="PF04085">
    <property type="entry name" value="MreC"/>
    <property type="match status" value="1"/>
</dbReference>
<dbReference type="PANTHER" id="PTHR34138">
    <property type="entry name" value="CELL SHAPE-DETERMINING PROTEIN MREC"/>
    <property type="match status" value="1"/>
</dbReference>
<evidence type="ECO:0000256" key="1">
    <source>
        <dbReference type="ARBA" id="ARBA00009369"/>
    </source>
</evidence>
<dbReference type="Gene3D" id="2.40.10.350">
    <property type="entry name" value="Rod shape-determining protein MreC, domain 2"/>
    <property type="match status" value="1"/>
</dbReference>
<comment type="similarity">
    <text evidence="1">Belongs to the MreC family.</text>
</comment>
<dbReference type="InterPro" id="IPR042175">
    <property type="entry name" value="Cell/Rod_MreC_2"/>
</dbReference>
<feature type="region of interest" description="Disordered" evidence="6">
    <location>
        <begin position="295"/>
        <end position="323"/>
    </location>
</feature>
<reference evidence="9 10" key="1">
    <citation type="submission" date="2021-07" db="EMBL/GenBank/DDBJ databases">
        <title>Alteriqipengyuania abyssalis NZ-12B nov, sp.nov isolated from deep sea sponge in pacific ocean.</title>
        <authorList>
            <person name="Tareen S."/>
            <person name="Wink J."/>
        </authorList>
    </citation>
    <scope>NUCLEOTIDE SEQUENCE [LARGE SCALE GENOMIC DNA]</scope>
    <source>
        <strain evidence="9 10">NZ-12B</strain>
    </source>
</reference>
<dbReference type="NCBIfam" id="NF010513">
    <property type="entry name" value="PRK13922.12-3"/>
    <property type="match status" value="1"/>
</dbReference>
<evidence type="ECO:0000313" key="9">
    <source>
        <dbReference type="EMBL" id="MBY8336029.1"/>
    </source>
</evidence>
<dbReference type="PANTHER" id="PTHR34138:SF1">
    <property type="entry name" value="CELL SHAPE-DETERMINING PROTEIN MREC"/>
    <property type="match status" value="1"/>
</dbReference>
<dbReference type="Proteomes" id="UP000759298">
    <property type="component" value="Unassembled WGS sequence"/>
</dbReference>
<evidence type="ECO:0000256" key="6">
    <source>
        <dbReference type="SAM" id="MobiDB-lite"/>
    </source>
</evidence>
<keyword evidence="5" id="KW-0175">Coiled coil</keyword>
<dbReference type="InterPro" id="IPR042177">
    <property type="entry name" value="Cell/Rod_1"/>
</dbReference>
<keyword evidence="7" id="KW-0812">Transmembrane</keyword>
<gene>
    <name evidence="9" type="primary">mreC</name>
    <name evidence="9" type="ORF">KYN89_03125</name>
</gene>
<feature type="coiled-coil region" evidence="5">
    <location>
        <begin position="84"/>
        <end position="111"/>
    </location>
</feature>
<organism evidence="9 10">
    <name type="scientific">Alteriqipengyuania abyssalis</name>
    <dbReference type="NCBI Taxonomy" id="2860200"/>
    <lineage>
        <taxon>Bacteria</taxon>
        <taxon>Pseudomonadati</taxon>
        <taxon>Pseudomonadota</taxon>
        <taxon>Alphaproteobacteria</taxon>
        <taxon>Sphingomonadales</taxon>
        <taxon>Erythrobacteraceae</taxon>
        <taxon>Alteriqipengyuania</taxon>
    </lineage>
</organism>
<evidence type="ECO:0000256" key="4">
    <source>
        <dbReference type="ARBA" id="ARBA00032089"/>
    </source>
</evidence>
<dbReference type="RefSeq" id="WP_222823752.1">
    <property type="nucleotide sequence ID" value="NZ_JAHWXP010000001.1"/>
</dbReference>